<accession>A0A7N2LQ45</accession>
<evidence type="ECO:0000313" key="2">
    <source>
        <dbReference type="Proteomes" id="UP000594261"/>
    </source>
</evidence>
<evidence type="ECO:0008006" key="3">
    <source>
        <dbReference type="Google" id="ProtNLM"/>
    </source>
</evidence>
<organism evidence="1 2">
    <name type="scientific">Quercus lobata</name>
    <name type="common">Valley oak</name>
    <dbReference type="NCBI Taxonomy" id="97700"/>
    <lineage>
        <taxon>Eukaryota</taxon>
        <taxon>Viridiplantae</taxon>
        <taxon>Streptophyta</taxon>
        <taxon>Embryophyta</taxon>
        <taxon>Tracheophyta</taxon>
        <taxon>Spermatophyta</taxon>
        <taxon>Magnoliopsida</taxon>
        <taxon>eudicotyledons</taxon>
        <taxon>Gunneridae</taxon>
        <taxon>Pentapetalae</taxon>
        <taxon>rosids</taxon>
        <taxon>fabids</taxon>
        <taxon>Fagales</taxon>
        <taxon>Fagaceae</taxon>
        <taxon>Quercus</taxon>
    </lineage>
</organism>
<sequence>MRIWNEVRHSKARSQASAIFKKERFLLDEFQTANFKISTSVHDNNMRWTPPMIPWFKLNVDGATFAHLDSGFWAIIRDRAGRVEAALSVRTLRCTSGTIGNQCQGHGDAFRLGRRNPRLCCGERFDDCY</sequence>
<dbReference type="Gramene" id="QL05p042973:mrna">
    <property type="protein sequence ID" value="QL05p042973:mrna"/>
    <property type="gene ID" value="QL05p042973"/>
</dbReference>
<proteinExistence type="predicted"/>
<dbReference type="InParanoid" id="A0A7N2LQ45"/>
<keyword evidence="2" id="KW-1185">Reference proteome</keyword>
<dbReference type="EnsemblPlants" id="QL05p042973:mrna">
    <property type="protein sequence ID" value="QL05p042973:mrna"/>
    <property type="gene ID" value="QL05p042973"/>
</dbReference>
<protein>
    <recommendedName>
        <fullName evidence="3">RNase H type-1 domain-containing protein</fullName>
    </recommendedName>
</protein>
<name>A0A7N2LQ45_QUELO</name>
<dbReference type="Proteomes" id="UP000594261">
    <property type="component" value="Chromosome 5"/>
</dbReference>
<reference evidence="1" key="2">
    <citation type="submission" date="2021-01" db="UniProtKB">
        <authorList>
            <consortium name="EnsemblPlants"/>
        </authorList>
    </citation>
    <scope>IDENTIFICATION</scope>
</reference>
<dbReference type="EMBL" id="LRBV02000005">
    <property type="status" value="NOT_ANNOTATED_CDS"/>
    <property type="molecule type" value="Genomic_DNA"/>
</dbReference>
<reference evidence="1 2" key="1">
    <citation type="journal article" date="2016" name="G3 (Bethesda)">
        <title>First Draft Assembly and Annotation of the Genome of a California Endemic Oak Quercus lobata Nee (Fagaceae).</title>
        <authorList>
            <person name="Sork V.L."/>
            <person name="Fitz-Gibbon S.T."/>
            <person name="Puiu D."/>
            <person name="Crepeau M."/>
            <person name="Gugger P.F."/>
            <person name="Sherman R."/>
            <person name="Stevens K."/>
            <person name="Langley C.H."/>
            <person name="Pellegrini M."/>
            <person name="Salzberg S.L."/>
        </authorList>
    </citation>
    <scope>NUCLEOTIDE SEQUENCE [LARGE SCALE GENOMIC DNA]</scope>
    <source>
        <strain evidence="1 2">cv. SW786</strain>
    </source>
</reference>
<dbReference type="AlphaFoldDB" id="A0A7N2LQ45"/>
<evidence type="ECO:0000313" key="1">
    <source>
        <dbReference type="EnsemblPlants" id="QL05p042973:mrna"/>
    </source>
</evidence>